<keyword evidence="3 6" id="KW-0547">Nucleotide-binding</keyword>
<keyword evidence="5 6" id="KW-0520">NAD</keyword>
<comment type="caution">
    <text evidence="9">The sequence shown here is derived from an EMBL/GenBank/DDBJ whole genome shotgun (WGS) entry which is preliminary data.</text>
</comment>
<dbReference type="FunFam" id="3.40.50.620:FF:000106">
    <property type="entry name" value="Glutamine-dependent NAD(+) synthetase"/>
    <property type="match status" value="1"/>
</dbReference>
<evidence type="ECO:0000256" key="6">
    <source>
        <dbReference type="RuleBase" id="RU003811"/>
    </source>
</evidence>
<dbReference type="InterPro" id="IPR014729">
    <property type="entry name" value="Rossmann-like_a/b/a_fold"/>
</dbReference>
<dbReference type="UniPathway" id="UPA00253"/>
<dbReference type="InterPro" id="IPR022310">
    <property type="entry name" value="NAD/GMP_synthase"/>
</dbReference>
<dbReference type="Proteomes" id="UP000177416">
    <property type="component" value="Unassembled WGS sequence"/>
</dbReference>
<gene>
    <name evidence="9" type="ORF">A2875_01750</name>
</gene>
<comment type="similarity">
    <text evidence="6">Belongs to the NAD synthetase family.</text>
</comment>
<comment type="catalytic activity">
    <reaction evidence="7">
        <text>deamido-NAD(+) + NH4(+) + ATP = AMP + diphosphate + NAD(+) + H(+)</text>
        <dbReference type="Rhea" id="RHEA:21188"/>
        <dbReference type="ChEBI" id="CHEBI:15378"/>
        <dbReference type="ChEBI" id="CHEBI:28938"/>
        <dbReference type="ChEBI" id="CHEBI:30616"/>
        <dbReference type="ChEBI" id="CHEBI:33019"/>
        <dbReference type="ChEBI" id="CHEBI:57540"/>
        <dbReference type="ChEBI" id="CHEBI:58437"/>
        <dbReference type="ChEBI" id="CHEBI:456215"/>
        <dbReference type="EC" id="6.3.1.5"/>
    </reaction>
</comment>
<keyword evidence="2 6" id="KW-0436">Ligase</keyword>
<evidence type="ECO:0000256" key="1">
    <source>
        <dbReference type="ARBA" id="ARBA00004790"/>
    </source>
</evidence>
<accession>A0A1F5ZPU9</accession>
<reference evidence="9 10" key="1">
    <citation type="journal article" date="2016" name="Nat. Commun.">
        <title>Thousands of microbial genomes shed light on interconnected biogeochemical processes in an aquifer system.</title>
        <authorList>
            <person name="Anantharaman K."/>
            <person name="Brown C.T."/>
            <person name="Hug L.A."/>
            <person name="Sharon I."/>
            <person name="Castelle C.J."/>
            <person name="Probst A.J."/>
            <person name="Thomas B.C."/>
            <person name="Singh A."/>
            <person name="Wilkins M.J."/>
            <person name="Karaoz U."/>
            <person name="Brodie E.L."/>
            <person name="Williams K.H."/>
            <person name="Hubbard S.S."/>
            <person name="Banfield J.F."/>
        </authorList>
    </citation>
    <scope>NUCLEOTIDE SEQUENCE [LARGE SCALE GENOMIC DNA]</scope>
</reference>
<dbReference type="Pfam" id="PF02540">
    <property type="entry name" value="NAD_synthase"/>
    <property type="match status" value="1"/>
</dbReference>
<dbReference type="PANTHER" id="PTHR23090">
    <property type="entry name" value="NH 3 /GLUTAMINE-DEPENDENT NAD + SYNTHETASE"/>
    <property type="match status" value="1"/>
</dbReference>
<proteinExistence type="inferred from homology"/>
<organism evidence="9 10">
    <name type="scientific">Candidatus Gottesmanbacteria bacterium RIFCSPHIGHO2_01_FULL_46_14</name>
    <dbReference type="NCBI Taxonomy" id="1798380"/>
    <lineage>
        <taxon>Bacteria</taxon>
        <taxon>Candidatus Gottesmaniibacteriota</taxon>
    </lineage>
</organism>
<evidence type="ECO:0000256" key="3">
    <source>
        <dbReference type="ARBA" id="ARBA00022741"/>
    </source>
</evidence>
<dbReference type="NCBIfam" id="NF010587">
    <property type="entry name" value="PRK13980.1"/>
    <property type="match status" value="1"/>
</dbReference>
<evidence type="ECO:0000256" key="2">
    <source>
        <dbReference type="ARBA" id="ARBA00022598"/>
    </source>
</evidence>
<evidence type="ECO:0000256" key="4">
    <source>
        <dbReference type="ARBA" id="ARBA00022840"/>
    </source>
</evidence>
<feature type="domain" description="NAD/GMP synthase" evidence="8">
    <location>
        <begin position="8"/>
        <end position="246"/>
    </location>
</feature>
<dbReference type="GO" id="GO:0004359">
    <property type="term" value="F:glutaminase activity"/>
    <property type="evidence" value="ECO:0007669"/>
    <property type="project" value="InterPro"/>
</dbReference>
<dbReference type="SUPFAM" id="SSF52402">
    <property type="entry name" value="Adenine nucleotide alpha hydrolases-like"/>
    <property type="match status" value="1"/>
</dbReference>
<dbReference type="GO" id="GO:0009435">
    <property type="term" value="P:NAD+ biosynthetic process"/>
    <property type="evidence" value="ECO:0007669"/>
    <property type="project" value="UniProtKB-UniPathway"/>
</dbReference>
<evidence type="ECO:0000259" key="8">
    <source>
        <dbReference type="Pfam" id="PF02540"/>
    </source>
</evidence>
<evidence type="ECO:0000256" key="7">
    <source>
        <dbReference type="RuleBase" id="RU003812"/>
    </source>
</evidence>
<dbReference type="GO" id="GO:0003952">
    <property type="term" value="F:NAD+ synthase (glutamine-hydrolyzing) activity"/>
    <property type="evidence" value="ECO:0007669"/>
    <property type="project" value="InterPro"/>
</dbReference>
<dbReference type="AlphaFoldDB" id="A0A1F5ZPU9"/>
<dbReference type="GO" id="GO:0008795">
    <property type="term" value="F:NAD+ synthase activity"/>
    <property type="evidence" value="ECO:0007669"/>
    <property type="project" value="UniProtKB-EC"/>
</dbReference>
<keyword evidence="4 6" id="KW-0067">ATP-binding</keyword>
<evidence type="ECO:0000313" key="10">
    <source>
        <dbReference type="Proteomes" id="UP000177416"/>
    </source>
</evidence>
<dbReference type="CDD" id="cd00553">
    <property type="entry name" value="NAD_synthase"/>
    <property type="match status" value="1"/>
</dbReference>
<comment type="pathway">
    <text evidence="1">Cofactor biosynthesis; NAD(+) biosynthesis.</text>
</comment>
<dbReference type="EC" id="6.3.1.5" evidence="7"/>
<dbReference type="NCBIfam" id="TIGR00552">
    <property type="entry name" value="nadE"/>
    <property type="match status" value="1"/>
</dbReference>
<dbReference type="Gene3D" id="3.40.50.620">
    <property type="entry name" value="HUPs"/>
    <property type="match status" value="1"/>
</dbReference>
<dbReference type="EMBL" id="MFJJ01000022">
    <property type="protein sequence ID" value="OGG14354.1"/>
    <property type="molecule type" value="Genomic_DNA"/>
</dbReference>
<evidence type="ECO:0000256" key="5">
    <source>
        <dbReference type="ARBA" id="ARBA00023027"/>
    </source>
</evidence>
<dbReference type="PANTHER" id="PTHR23090:SF9">
    <property type="entry name" value="GLUTAMINE-DEPENDENT NAD(+) SYNTHETASE"/>
    <property type="match status" value="1"/>
</dbReference>
<dbReference type="GO" id="GO:0005737">
    <property type="term" value="C:cytoplasm"/>
    <property type="evidence" value="ECO:0007669"/>
    <property type="project" value="InterPro"/>
</dbReference>
<dbReference type="InterPro" id="IPR003694">
    <property type="entry name" value="NAD_synthase"/>
</dbReference>
<evidence type="ECO:0000313" key="9">
    <source>
        <dbReference type="EMBL" id="OGG14354.1"/>
    </source>
</evidence>
<dbReference type="GO" id="GO:0005524">
    <property type="term" value="F:ATP binding"/>
    <property type="evidence" value="ECO:0007669"/>
    <property type="project" value="UniProtKB-KW"/>
</dbReference>
<protein>
    <recommendedName>
        <fullName evidence="7">NH(3)-dependent NAD(+) synthetase</fullName>
        <ecNumber evidence="7">6.3.1.5</ecNumber>
    </recommendedName>
</protein>
<name>A0A1F5ZPU9_9BACT</name>
<sequence length="253" mass="28129">MQRNLRDSLIEFVKISFQKAGFERAVVAMSGGVDSSTSAALAVGALGANNVYPLLLPFGNLNSVTDAQIVARTLGIPKSNIHTTNIQLLVDPIVALDPSMDQIRRGNSMARVRMILLFDQAKKRNALVVGTENKTEYLLGYFTRFGDEGSDVEPLRNLYKTQVYELARSLNLPEQILTKAPTAGLWEGQTDEGEFGFTYKEADEILSFVVDEKQSIDAVVSKGYNREVVEKVIKRMKDNEFKHHLPILPETHA</sequence>